<feature type="repeat" description="ANK" evidence="12">
    <location>
        <begin position="125"/>
        <end position="157"/>
    </location>
</feature>
<name>A0A8X6U8D6_NEPPI</name>
<feature type="repeat" description="ANK" evidence="12">
    <location>
        <begin position="268"/>
        <end position="297"/>
    </location>
</feature>
<protein>
    <submittedName>
        <fullName evidence="15">Ankyrin repeat family protein</fullName>
    </submittedName>
</protein>
<evidence type="ECO:0000256" key="9">
    <source>
        <dbReference type="ARBA" id="ARBA00023028"/>
    </source>
</evidence>
<dbReference type="PRINTS" id="PR01415">
    <property type="entry name" value="ANKYRIN"/>
</dbReference>
<dbReference type="GO" id="GO:0006887">
    <property type="term" value="P:exocytosis"/>
    <property type="evidence" value="ECO:0007669"/>
    <property type="project" value="UniProtKB-KW"/>
</dbReference>
<feature type="transmembrane region" description="Helical" evidence="14">
    <location>
        <begin position="620"/>
        <end position="640"/>
    </location>
</feature>
<evidence type="ECO:0000256" key="4">
    <source>
        <dbReference type="ARBA" id="ARBA00022525"/>
    </source>
</evidence>
<keyword evidence="11" id="KW-1053">Target membrane</keyword>
<accession>A0A8X6U8D6</accession>
<dbReference type="GO" id="GO:0005576">
    <property type="term" value="C:extracellular region"/>
    <property type="evidence" value="ECO:0007669"/>
    <property type="project" value="UniProtKB-SubCell"/>
</dbReference>
<feature type="repeat" description="ANK" evidence="12">
    <location>
        <begin position="59"/>
        <end position="91"/>
    </location>
</feature>
<dbReference type="GO" id="GO:0000151">
    <property type="term" value="C:ubiquitin ligase complex"/>
    <property type="evidence" value="ECO:0007669"/>
    <property type="project" value="TreeGrafter"/>
</dbReference>
<feature type="repeat" description="ANK" evidence="12">
    <location>
        <begin position="364"/>
        <end position="396"/>
    </location>
</feature>
<proteinExistence type="predicted"/>
<dbReference type="PROSITE" id="PS50297">
    <property type="entry name" value="ANK_REP_REGION"/>
    <property type="match status" value="9"/>
</dbReference>
<evidence type="ECO:0000256" key="12">
    <source>
        <dbReference type="PROSITE-ProRule" id="PRU00023"/>
    </source>
</evidence>
<keyword evidence="7" id="KW-0528">Neurotoxin</keyword>
<evidence type="ECO:0000256" key="11">
    <source>
        <dbReference type="ARBA" id="ARBA00023298"/>
    </source>
</evidence>
<reference evidence="15" key="1">
    <citation type="submission" date="2020-08" db="EMBL/GenBank/DDBJ databases">
        <title>Multicomponent nature underlies the extraordinary mechanical properties of spider dragline silk.</title>
        <authorList>
            <person name="Kono N."/>
            <person name="Nakamura H."/>
            <person name="Mori M."/>
            <person name="Yoshida Y."/>
            <person name="Ohtoshi R."/>
            <person name="Malay A.D."/>
            <person name="Moran D.A.P."/>
            <person name="Tomita M."/>
            <person name="Numata K."/>
            <person name="Arakawa K."/>
        </authorList>
    </citation>
    <scope>NUCLEOTIDE SEQUENCE</scope>
</reference>
<dbReference type="Pfam" id="PF13606">
    <property type="entry name" value="Ank_3"/>
    <property type="match status" value="1"/>
</dbReference>
<dbReference type="GO" id="GO:0006511">
    <property type="term" value="P:ubiquitin-dependent protein catabolic process"/>
    <property type="evidence" value="ECO:0007669"/>
    <property type="project" value="TreeGrafter"/>
</dbReference>
<keyword evidence="9" id="KW-0638">Presynaptic neurotoxin</keyword>
<keyword evidence="14" id="KW-1133">Transmembrane helix</keyword>
<keyword evidence="16" id="KW-1185">Reference proteome</keyword>
<dbReference type="Proteomes" id="UP000887013">
    <property type="component" value="Unassembled WGS sequence"/>
</dbReference>
<dbReference type="OrthoDB" id="8195621at2759"/>
<sequence>MITETLKKINALSGLSVDNIIEKIISEIKTLCEADNTWSDIDKNWSYAARFNVNYKWFNDKTLLHYAAEGGCERVIDALIQNGANIEVEDKEKNTPLHRAAKNGYIDIVNTLIGNGADVNKVTIYGRTPLFLAVAEGHMDIVNTLIDKGADVNKAGEDGKTPLCLAAVYGYINIVNTLINKGADVNLANLDIWAILLLALKKNYPNVVKALICKVPDVDRAVPDYRKTTGGRWTLLLWAAENGHKDVVDALIDKGADVDKVSELGWWSPLHLAADRGHVDIVEALINKGADVNKISQGRYTPLSLAAQYGHVDVARILINNGANVNGGYSTHLPIYSAIHGGRKEVVELLLEKGADINATGGGDGATPLLSATYAGRKEVVELLLKKGADVNKAGKYGRTPLSWAVREYKIDMCEPIVNHITKLKADGLYVSPENLQLKAKIMPKIEVSIFLYNHEPLLINVLPLHYLWKTLDEIKAFLEENREKLKVKLGVHEKPLIDFVDFKDVAVRHTPRLELCAAVSAVIRNNAPSRNLGNPSSKQLQAVGQACPSSVDEQVPQPVSETTGTIEHISASDSEHGEVSEGDSTKILVSDQENDIQNNNQQPSNPSDAAPRSEKRNKVLVVAASALAIAGVISGIAIAVHLEMLAVGIAVGAICCLVAAAIIYCCNQPSKSFENSNFQGFSEKVPQTTL</sequence>
<feature type="repeat" description="ANK" evidence="12">
    <location>
        <begin position="231"/>
        <end position="263"/>
    </location>
</feature>
<dbReference type="GO" id="GO:0044218">
    <property type="term" value="C:other organism cell membrane"/>
    <property type="evidence" value="ECO:0007669"/>
    <property type="project" value="UniProtKB-KW"/>
</dbReference>
<evidence type="ECO:0000256" key="14">
    <source>
        <dbReference type="SAM" id="Phobius"/>
    </source>
</evidence>
<dbReference type="PANTHER" id="PTHR24173">
    <property type="entry name" value="ANKYRIN REPEAT CONTAINING"/>
    <property type="match status" value="1"/>
</dbReference>
<gene>
    <name evidence="15" type="primary">N499_1345</name>
    <name evidence="15" type="ORF">NPIL_683211</name>
</gene>
<comment type="subcellular location">
    <subcellularLocation>
        <location evidence="2">Secreted</location>
    </subcellularLocation>
    <subcellularLocation>
        <location evidence="1">Target cell membrane</location>
    </subcellularLocation>
</comment>
<dbReference type="GO" id="GO:0044231">
    <property type="term" value="C:host cell presynaptic membrane"/>
    <property type="evidence" value="ECO:0007669"/>
    <property type="project" value="UniProtKB-KW"/>
</dbReference>
<evidence type="ECO:0000313" key="15">
    <source>
        <dbReference type="EMBL" id="GFT84965.1"/>
    </source>
</evidence>
<dbReference type="InterPro" id="IPR002110">
    <property type="entry name" value="Ankyrin_rpt"/>
</dbReference>
<dbReference type="Gene3D" id="1.25.40.20">
    <property type="entry name" value="Ankyrin repeat-containing domain"/>
    <property type="match status" value="4"/>
</dbReference>
<keyword evidence="6" id="KW-0800">Toxin</keyword>
<feature type="repeat" description="ANK" evidence="12">
    <location>
        <begin position="92"/>
        <end position="124"/>
    </location>
</feature>
<dbReference type="AlphaFoldDB" id="A0A8X6U8D6"/>
<evidence type="ECO:0000256" key="3">
    <source>
        <dbReference type="ARBA" id="ARBA00022483"/>
    </source>
</evidence>
<dbReference type="EMBL" id="BMAW01072844">
    <property type="protein sequence ID" value="GFT84965.1"/>
    <property type="molecule type" value="Genomic_DNA"/>
</dbReference>
<keyword evidence="10 12" id="KW-0040">ANK repeat</keyword>
<keyword evidence="3" id="KW-0268">Exocytosis</keyword>
<dbReference type="SMART" id="SM00248">
    <property type="entry name" value="ANK"/>
    <property type="match status" value="11"/>
</dbReference>
<feature type="region of interest" description="Disordered" evidence="13">
    <location>
        <begin position="528"/>
        <end position="562"/>
    </location>
</feature>
<feature type="repeat" description="ANK" evidence="12">
    <location>
        <begin position="158"/>
        <end position="190"/>
    </location>
</feature>
<evidence type="ECO:0000256" key="8">
    <source>
        <dbReference type="ARBA" id="ARBA00022737"/>
    </source>
</evidence>
<evidence type="ECO:0000256" key="6">
    <source>
        <dbReference type="ARBA" id="ARBA00022656"/>
    </source>
</evidence>
<keyword evidence="5" id="KW-1052">Target cell membrane</keyword>
<evidence type="ECO:0000256" key="7">
    <source>
        <dbReference type="ARBA" id="ARBA00022699"/>
    </source>
</evidence>
<organism evidence="15 16">
    <name type="scientific">Nephila pilipes</name>
    <name type="common">Giant wood spider</name>
    <name type="synonym">Nephila maculata</name>
    <dbReference type="NCBI Taxonomy" id="299642"/>
    <lineage>
        <taxon>Eukaryota</taxon>
        <taxon>Metazoa</taxon>
        <taxon>Ecdysozoa</taxon>
        <taxon>Arthropoda</taxon>
        <taxon>Chelicerata</taxon>
        <taxon>Arachnida</taxon>
        <taxon>Araneae</taxon>
        <taxon>Araneomorphae</taxon>
        <taxon>Entelegynae</taxon>
        <taxon>Araneoidea</taxon>
        <taxon>Nephilidae</taxon>
        <taxon>Nephila</taxon>
    </lineage>
</organism>
<evidence type="ECO:0000256" key="10">
    <source>
        <dbReference type="ARBA" id="ARBA00023043"/>
    </source>
</evidence>
<evidence type="ECO:0000313" key="16">
    <source>
        <dbReference type="Proteomes" id="UP000887013"/>
    </source>
</evidence>
<feature type="repeat" description="ANK" evidence="12">
    <location>
        <begin position="330"/>
        <end position="362"/>
    </location>
</feature>
<feature type="transmembrane region" description="Helical" evidence="14">
    <location>
        <begin position="646"/>
        <end position="667"/>
    </location>
</feature>
<keyword evidence="14" id="KW-0812">Transmembrane</keyword>
<evidence type="ECO:0000256" key="13">
    <source>
        <dbReference type="SAM" id="MobiDB-lite"/>
    </source>
</evidence>
<dbReference type="PROSITE" id="PS50088">
    <property type="entry name" value="ANK_REPEAT"/>
    <property type="match status" value="9"/>
</dbReference>
<dbReference type="GO" id="GO:0090729">
    <property type="term" value="F:toxin activity"/>
    <property type="evidence" value="ECO:0007669"/>
    <property type="project" value="UniProtKB-KW"/>
</dbReference>
<dbReference type="SUPFAM" id="SSF48403">
    <property type="entry name" value="Ankyrin repeat"/>
    <property type="match status" value="1"/>
</dbReference>
<feature type="repeat" description="ANK" evidence="12">
    <location>
        <begin position="298"/>
        <end position="326"/>
    </location>
</feature>
<evidence type="ECO:0000256" key="2">
    <source>
        <dbReference type="ARBA" id="ARBA00004613"/>
    </source>
</evidence>
<evidence type="ECO:0000256" key="5">
    <source>
        <dbReference type="ARBA" id="ARBA00022537"/>
    </source>
</evidence>
<keyword evidence="4" id="KW-0964">Secreted</keyword>
<dbReference type="Pfam" id="PF12796">
    <property type="entry name" value="Ank_2"/>
    <property type="match status" value="4"/>
</dbReference>
<comment type="caution">
    <text evidence="15">The sequence shown here is derived from an EMBL/GenBank/DDBJ whole genome shotgun (WGS) entry which is preliminary data.</text>
</comment>
<keyword evidence="8" id="KW-0677">Repeat</keyword>
<keyword evidence="14" id="KW-0472">Membrane</keyword>
<dbReference type="PANTHER" id="PTHR24173:SF27">
    <property type="entry name" value="ANKYRIN REPEAT AND SOCS BOX PROTEIN 1"/>
    <property type="match status" value="1"/>
</dbReference>
<evidence type="ECO:0000256" key="1">
    <source>
        <dbReference type="ARBA" id="ARBA00004175"/>
    </source>
</evidence>
<dbReference type="InterPro" id="IPR036770">
    <property type="entry name" value="Ankyrin_rpt-contain_sf"/>
</dbReference>